<evidence type="ECO:0000313" key="3">
    <source>
        <dbReference type="EMBL" id="PPE75875.1"/>
    </source>
</evidence>
<dbReference type="RefSeq" id="WP_104228840.1">
    <property type="nucleotide sequence ID" value="NZ_PSNW01000001.1"/>
</dbReference>
<protein>
    <recommendedName>
        <fullName evidence="5">HupE/UreJ family protein</fullName>
    </recommendedName>
</protein>
<feature type="chain" id="PRO_5015783981" description="HupE/UreJ family protein" evidence="2">
    <location>
        <begin position="19"/>
        <end position="327"/>
    </location>
</feature>
<reference evidence="3 4" key="1">
    <citation type="submission" date="2018-02" db="EMBL/GenBank/DDBJ databases">
        <title>Genome sequencing of Solimonas sp. HR-BB.</title>
        <authorList>
            <person name="Lee Y."/>
            <person name="Jeon C.O."/>
        </authorList>
    </citation>
    <scope>NUCLEOTIDE SEQUENCE [LARGE SCALE GENOMIC DNA]</scope>
    <source>
        <strain evidence="3 4">HR-BB</strain>
    </source>
</reference>
<evidence type="ECO:0000313" key="4">
    <source>
        <dbReference type="Proteomes" id="UP000238220"/>
    </source>
</evidence>
<comment type="caution">
    <text evidence="3">The sequence shown here is derived from an EMBL/GenBank/DDBJ whole genome shotgun (WGS) entry which is preliminary data.</text>
</comment>
<keyword evidence="1" id="KW-0472">Membrane</keyword>
<keyword evidence="4" id="KW-1185">Reference proteome</keyword>
<evidence type="ECO:0000256" key="1">
    <source>
        <dbReference type="SAM" id="Phobius"/>
    </source>
</evidence>
<proteinExistence type="predicted"/>
<keyword evidence="1" id="KW-1133">Transmembrane helix</keyword>
<dbReference type="AlphaFoldDB" id="A0A2S5TLK8"/>
<evidence type="ECO:0008006" key="5">
    <source>
        <dbReference type="Google" id="ProtNLM"/>
    </source>
</evidence>
<feature type="transmembrane region" description="Helical" evidence="1">
    <location>
        <begin position="301"/>
        <end position="319"/>
    </location>
</feature>
<dbReference type="EMBL" id="PSNW01000001">
    <property type="protein sequence ID" value="PPE75875.1"/>
    <property type="molecule type" value="Genomic_DNA"/>
</dbReference>
<name>A0A2S5TLK8_9GAMM</name>
<feature type="transmembrane region" description="Helical" evidence="1">
    <location>
        <begin position="263"/>
        <end position="289"/>
    </location>
</feature>
<accession>A0A2S5TLK8</accession>
<feature type="transmembrane region" description="Helical" evidence="1">
    <location>
        <begin position="148"/>
        <end position="166"/>
    </location>
</feature>
<feature type="signal peptide" evidence="2">
    <location>
        <begin position="1"/>
        <end position="18"/>
    </location>
</feature>
<sequence>MRRALAVLLWLCCGLAQAHPLAPALLQLREAGDGRVELLWRASILQAVGVEPQLPADCARLEEPRIERDDRGAYTARWTVRCPGGLTGRSLSVPQLDRAGINVILRVERADGSVAKTLLDATRPGYTVPPPEAVPAVFPAYLHLGMEHLLFGFDHVLFVTALVLLVRRLKPLLVTVTAFTLGHSITLGLAVLGFVHVDPGLTELGIALSILLLACELARPADRPPTLLARRPALMAASFGLLHGLGFAGALSEVGLPQGEIPLALFAFNLGIELGQVLLVVVLLVLGLAWRRLPVVAQGPLPRLLPVYLIGALAAYWCLDRVSGIGL</sequence>
<dbReference type="InterPro" id="IPR032809">
    <property type="entry name" value="Put_HupE_UreJ"/>
</dbReference>
<gene>
    <name evidence="3" type="ORF">C3942_03040</name>
</gene>
<feature type="transmembrane region" description="Helical" evidence="1">
    <location>
        <begin position="173"/>
        <end position="195"/>
    </location>
</feature>
<dbReference type="OrthoDB" id="9808870at2"/>
<evidence type="ECO:0000256" key="2">
    <source>
        <dbReference type="SAM" id="SignalP"/>
    </source>
</evidence>
<dbReference type="Proteomes" id="UP000238220">
    <property type="component" value="Unassembled WGS sequence"/>
</dbReference>
<feature type="transmembrane region" description="Helical" evidence="1">
    <location>
        <begin position="233"/>
        <end position="251"/>
    </location>
</feature>
<organism evidence="3 4">
    <name type="scientific">Solimonas fluminis</name>
    <dbReference type="NCBI Taxonomy" id="2086571"/>
    <lineage>
        <taxon>Bacteria</taxon>
        <taxon>Pseudomonadati</taxon>
        <taxon>Pseudomonadota</taxon>
        <taxon>Gammaproteobacteria</taxon>
        <taxon>Nevskiales</taxon>
        <taxon>Nevskiaceae</taxon>
        <taxon>Solimonas</taxon>
    </lineage>
</organism>
<keyword evidence="1" id="KW-0812">Transmembrane</keyword>
<dbReference type="Pfam" id="PF13795">
    <property type="entry name" value="HupE_UreJ_2"/>
    <property type="match status" value="1"/>
</dbReference>
<keyword evidence="2" id="KW-0732">Signal</keyword>